<protein>
    <recommendedName>
        <fullName evidence="7">Cation efflux protein transmembrane domain-containing protein</fullName>
    </recommendedName>
</protein>
<organism evidence="8">
    <name type="scientific">bioreactor metagenome</name>
    <dbReference type="NCBI Taxonomy" id="1076179"/>
    <lineage>
        <taxon>unclassified sequences</taxon>
        <taxon>metagenomes</taxon>
        <taxon>ecological metagenomes</taxon>
    </lineage>
</organism>
<dbReference type="Gene3D" id="1.20.1510.10">
    <property type="entry name" value="Cation efflux protein transmembrane domain"/>
    <property type="match status" value="1"/>
</dbReference>
<evidence type="ECO:0000313" key="8">
    <source>
        <dbReference type="EMBL" id="MPL62775.1"/>
    </source>
</evidence>
<keyword evidence="3 6" id="KW-0812">Transmembrane</keyword>
<evidence type="ECO:0000256" key="4">
    <source>
        <dbReference type="ARBA" id="ARBA00022989"/>
    </source>
</evidence>
<dbReference type="AlphaFoldDB" id="A0A644T761"/>
<evidence type="ECO:0000256" key="2">
    <source>
        <dbReference type="ARBA" id="ARBA00022448"/>
    </source>
</evidence>
<dbReference type="InterPro" id="IPR050291">
    <property type="entry name" value="CDF_Transporter"/>
</dbReference>
<dbReference type="InterPro" id="IPR027469">
    <property type="entry name" value="Cation_efflux_TMD_sf"/>
</dbReference>
<feature type="transmembrane region" description="Helical" evidence="6">
    <location>
        <begin position="285"/>
        <end position="318"/>
    </location>
</feature>
<evidence type="ECO:0000256" key="6">
    <source>
        <dbReference type="SAM" id="Phobius"/>
    </source>
</evidence>
<feature type="transmembrane region" description="Helical" evidence="6">
    <location>
        <begin position="153"/>
        <end position="176"/>
    </location>
</feature>
<evidence type="ECO:0000256" key="3">
    <source>
        <dbReference type="ARBA" id="ARBA00022692"/>
    </source>
</evidence>
<dbReference type="EMBL" id="VSSQ01000019">
    <property type="protein sequence ID" value="MPL62775.1"/>
    <property type="molecule type" value="Genomic_DNA"/>
</dbReference>
<reference evidence="8" key="1">
    <citation type="submission" date="2019-08" db="EMBL/GenBank/DDBJ databases">
        <authorList>
            <person name="Kucharzyk K."/>
            <person name="Murdoch R.W."/>
            <person name="Higgins S."/>
            <person name="Loffler F."/>
        </authorList>
    </citation>
    <scope>NUCLEOTIDE SEQUENCE</scope>
</reference>
<keyword evidence="2" id="KW-0813">Transport</keyword>
<proteinExistence type="predicted"/>
<dbReference type="GO" id="GO:0008324">
    <property type="term" value="F:monoatomic cation transmembrane transporter activity"/>
    <property type="evidence" value="ECO:0007669"/>
    <property type="project" value="InterPro"/>
</dbReference>
<evidence type="ECO:0000256" key="5">
    <source>
        <dbReference type="ARBA" id="ARBA00023136"/>
    </source>
</evidence>
<feature type="transmembrane region" description="Helical" evidence="6">
    <location>
        <begin position="202"/>
        <end position="221"/>
    </location>
</feature>
<name>A0A644T761_9ZZZZ</name>
<evidence type="ECO:0000256" key="1">
    <source>
        <dbReference type="ARBA" id="ARBA00004141"/>
    </source>
</evidence>
<comment type="subcellular location">
    <subcellularLocation>
        <location evidence="1">Membrane</location>
        <topology evidence="1">Multi-pass membrane protein</topology>
    </subcellularLocation>
</comment>
<sequence>MKINGKTLVGFDKFILMALYVEGPLNLTQIDDKTIIFISSIWYQQWNEIDKSFLNSIIDNIERLRCFFKKKSLDSDDEIETKKGSLGSINRFIKLTEFGLVEKSINENNSDEFYKLTVFGEEKGEYLVNSMKKRGKEIDKYFFNTNAVARNNIFIDFFLAILKLSAGFISGSVGLISDGLDAITDTISAFFVWLGIKFHHEFLSTILVIIMLFVAGFSAAYESITRIIEILNNTVNPINQVPLVVAVEGIAILSAIGLFIYQRHVGRSYNNLTIISQSVDSKNHIFIGSAVIIGAILSLFNIFWVDAIVGIFIAFGILRDAFGLLKDAKSSYEGEETDFSKYKTFFGDYININHLETFRLWILFAIRNKNINTQKELVKSFNEIFKDNYIPVISELDLIPNENLDFQNNFEEIISHLIDNNWVEKNGDNYKITELGLEHLDSILNDFNTFDVKFSDSLLLKLSNEQ</sequence>
<dbReference type="GO" id="GO:0016020">
    <property type="term" value="C:membrane"/>
    <property type="evidence" value="ECO:0007669"/>
    <property type="project" value="UniProtKB-SubCell"/>
</dbReference>
<dbReference type="PANTHER" id="PTHR43840">
    <property type="entry name" value="MITOCHONDRIAL METAL TRANSPORTER 1-RELATED"/>
    <property type="match status" value="1"/>
</dbReference>
<feature type="domain" description="Cation efflux protein transmembrane" evidence="7">
    <location>
        <begin position="153"/>
        <end position="330"/>
    </location>
</feature>
<dbReference type="PANTHER" id="PTHR43840:SF15">
    <property type="entry name" value="MITOCHONDRIAL METAL TRANSPORTER 1-RELATED"/>
    <property type="match status" value="1"/>
</dbReference>
<comment type="caution">
    <text evidence="8">The sequence shown here is derived from an EMBL/GenBank/DDBJ whole genome shotgun (WGS) entry which is preliminary data.</text>
</comment>
<evidence type="ECO:0000259" key="7">
    <source>
        <dbReference type="Pfam" id="PF01545"/>
    </source>
</evidence>
<dbReference type="InterPro" id="IPR058533">
    <property type="entry name" value="Cation_efflux_TM"/>
</dbReference>
<feature type="transmembrane region" description="Helical" evidence="6">
    <location>
        <begin position="241"/>
        <end position="261"/>
    </location>
</feature>
<gene>
    <name evidence="8" type="ORF">SDC9_08395</name>
</gene>
<keyword evidence="4 6" id="KW-1133">Transmembrane helix</keyword>
<accession>A0A644T761</accession>
<dbReference type="Pfam" id="PF01545">
    <property type="entry name" value="Cation_efflux"/>
    <property type="match status" value="1"/>
</dbReference>
<dbReference type="SUPFAM" id="SSF161111">
    <property type="entry name" value="Cation efflux protein transmembrane domain-like"/>
    <property type="match status" value="1"/>
</dbReference>
<keyword evidence="5 6" id="KW-0472">Membrane</keyword>